<evidence type="ECO:0000256" key="1">
    <source>
        <dbReference type="SAM" id="MobiDB-lite"/>
    </source>
</evidence>
<dbReference type="AlphaFoldDB" id="A0A0G4IDC1"/>
<feature type="signal peptide" evidence="2">
    <location>
        <begin position="1"/>
        <end position="28"/>
    </location>
</feature>
<accession>A0A0G4IDC1</accession>
<evidence type="ECO:0000256" key="2">
    <source>
        <dbReference type="SAM" id="SignalP"/>
    </source>
</evidence>
<dbReference type="EMBL" id="CDMZ01005851">
    <property type="protein sequence ID" value="CEM55200.1"/>
    <property type="molecule type" value="Genomic_DNA"/>
</dbReference>
<dbReference type="PANTHER" id="PTHR37490">
    <property type="entry name" value="EXPRESSED PROTEIN"/>
    <property type="match status" value="1"/>
</dbReference>
<organism evidence="3">
    <name type="scientific">Chromera velia CCMP2878</name>
    <dbReference type="NCBI Taxonomy" id="1169474"/>
    <lineage>
        <taxon>Eukaryota</taxon>
        <taxon>Sar</taxon>
        <taxon>Alveolata</taxon>
        <taxon>Colpodellida</taxon>
        <taxon>Chromeraceae</taxon>
        <taxon>Chromera</taxon>
    </lineage>
</organism>
<feature type="chain" id="PRO_5005192459" evidence="2">
    <location>
        <begin position="29"/>
        <end position="375"/>
    </location>
</feature>
<evidence type="ECO:0000313" key="3">
    <source>
        <dbReference type="EMBL" id="CEM55200.1"/>
    </source>
</evidence>
<protein>
    <submittedName>
        <fullName evidence="3">Uncharacterized protein</fullName>
    </submittedName>
</protein>
<dbReference type="VEuPathDB" id="CryptoDB:Cvel_13355"/>
<dbReference type="Pfam" id="PF11913">
    <property type="entry name" value="DUF3431"/>
    <property type="match status" value="1"/>
</dbReference>
<name>A0A0G4IDC1_9ALVE</name>
<feature type="region of interest" description="Disordered" evidence="1">
    <location>
        <begin position="350"/>
        <end position="375"/>
    </location>
</feature>
<dbReference type="InterPro" id="IPR021838">
    <property type="entry name" value="DUF3431"/>
</dbReference>
<sequence length="375" mass="42976">MRSFWCTCLLSMFLPILFWSFSVGIASAERLSESSSKGVATVLALGANADDSGGADEAEVQMMQEALQSELVFKKEVASCSAKNLSDATIASALKPHRHREPYWTANHRLVFVARYNEDVSWADGVADRMKAKLFVSNCNEGEEGSAFFVSPNRGHEAMHYLEFIVDYYDHLPKQILFLHGESKGWHDQISHESLLSCLKWDARPYFSVTWMLYEMCKRDKPESLLYFSAFEQLLPPEVFPRYLENFKYECCAEFKVDRERIRARPKSFWVHLRNWLICPTLDVDPESRLLQDKFTGRVFEYTWNMLMGEKPGFVSGDPCESMVDCSFSCLGFGTPTLDEANMPTEACYDLPQQSANTETLEPPLEEDKDEKQRP</sequence>
<dbReference type="PANTHER" id="PTHR37490:SF3">
    <property type="entry name" value="DUF3431 DOMAIN CONTAINING PROTEIN"/>
    <property type="match status" value="1"/>
</dbReference>
<keyword evidence="2" id="KW-0732">Signal</keyword>
<proteinExistence type="predicted"/>
<gene>
    <name evidence="3" type="ORF">Cvel_13355</name>
</gene>
<reference evidence="3" key="1">
    <citation type="submission" date="2014-11" db="EMBL/GenBank/DDBJ databases">
        <authorList>
            <person name="Otto D Thomas"/>
            <person name="Naeem Raeece"/>
        </authorList>
    </citation>
    <scope>NUCLEOTIDE SEQUENCE</scope>
</reference>